<sequence length="66" mass="7014">MSSGCGRAPSREPRRGGRRGRRRAHARRRRGGGVPGPAGTRPGRRRPRTGAPSAALDSGPATRFRA</sequence>
<keyword evidence="3" id="KW-1185">Reference proteome</keyword>
<evidence type="ECO:0000313" key="2">
    <source>
        <dbReference type="EMBL" id="MQM27530.1"/>
    </source>
</evidence>
<evidence type="ECO:0000256" key="1">
    <source>
        <dbReference type="SAM" id="MobiDB-lite"/>
    </source>
</evidence>
<feature type="compositionally biased region" description="Basic residues" evidence="1">
    <location>
        <begin position="16"/>
        <end position="31"/>
    </location>
</feature>
<dbReference type="Proteomes" id="UP000477750">
    <property type="component" value="Unassembled WGS sequence"/>
</dbReference>
<protein>
    <submittedName>
        <fullName evidence="2">Uncharacterized protein</fullName>
    </submittedName>
</protein>
<dbReference type="EMBL" id="WIAO01000025">
    <property type="protein sequence ID" value="MQM27530.1"/>
    <property type="molecule type" value="Genomic_DNA"/>
</dbReference>
<reference evidence="2 3" key="1">
    <citation type="submission" date="2019-10" db="EMBL/GenBank/DDBJ databases">
        <title>Glycomyces albidus sp. nov., a novel actinomycete isolated from rhizosphere soil of wheat (Triticum aestivum L.).</title>
        <authorList>
            <person name="Qian L."/>
        </authorList>
    </citation>
    <scope>NUCLEOTIDE SEQUENCE [LARGE SCALE GENOMIC DNA]</scope>
    <source>
        <strain evidence="2 3">NEAU-7082</strain>
    </source>
</reference>
<proteinExistence type="predicted"/>
<comment type="caution">
    <text evidence="2">The sequence shown here is derived from an EMBL/GenBank/DDBJ whole genome shotgun (WGS) entry which is preliminary data.</text>
</comment>
<evidence type="ECO:0000313" key="3">
    <source>
        <dbReference type="Proteomes" id="UP000477750"/>
    </source>
</evidence>
<dbReference type="AlphaFoldDB" id="A0A6L5GD01"/>
<feature type="region of interest" description="Disordered" evidence="1">
    <location>
        <begin position="1"/>
        <end position="66"/>
    </location>
</feature>
<organism evidence="2 3">
    <name type="scientific">Glycomyces albidus</name>
    <dbReference type="NCBI Taxonomy" id="2656774"/>
    <lineage>
        <taxon>Bacteria</taxon>
        <taxon>Bacillati</taxon>
        <taxon>Actinomycetota</taxon>
        <taxon>Actinomycetes</taxon>
        <taxon>Glycomycetales</taxon>
        <taxon>Glycomycetaceae</taxon>
        <taxon>Glycomyces</taxon>
    </lineage>
</organism>
<gene>
    <name evidence="2" type="ORF">GFD30_18435</name>
</gene>
<accession>A0A6L5GD01</accession>
<name>A0A6L5GD01_9ACTN</name>